<proteinExistence type="predicted"/>
<dbReference type="InterPro" id="IPR019734">
    <property type="entry name" value="TPR_rpt"/>
</dbReference>
<dbReference type="PANTHER" id="PTHR44998:SF1">
    <property type="entry name" value="UDP-N-ACETYLGLUCOSAMINE--PEPTIDE N-ACETYLGLUCOSAMINYLTRANSFERASE 110 KDA SUBUNIT"/>
    <property type="match status" value="1"/>
</dbReference>
<organism evidence="1">
    <name type="scientific">hydrothermal vent metagenome</name>
    <dbReference type="NCBI Taxonomy" id="652676"/>
    <lineage>
        <taxon>unclassified sequences</taxon>
        <taxon>metagenomes</taxon>
        <taxon>ecological metagenomes</taxon>
    </lineage>
</organism>
<dbReference type="AlphaFoldDB" id="A0A3B0ZIB2"/>
<dbReference type="Gene3D" id="1.25.40.1040">
    <property type="match status" value="1"/>
</dbReference>
<feature type="non-terminal residue" evidence="1">
    <location>
        <position position="119"/>
    </location>
</feature>
<gene>
    <name evidence="1" type="ORF">MNBD_GAMMA15-375</name>
</gene>
<dbReference type="EMBL" id="UOFN01000137">
    <property type="protein sequence ID" value="VAW81014.1"/>
    <property type="molecule type" value="Genomic_DNA"/>
</dbReference>
<dbReference type="Pfam" id="PF13181">
    <property type="entry name" value="TPR_8"/>
    <property type="match status" value="1"/>
</dbReference>
<dbReference type="SUPFAM" id="SSF48452">
    <property type="entry name" value="TPR-like"/>
    <property type="match status" value="1"/>
</dbReference>
<protein>
    <submittedName>
        <fullName evidence="1">Uncharacterized protein</fullName>
    </submittedName>
</protein>
<evidence type="ECO:0000313" key="1">
    <source>
        <dbReference type="EMBL" id="VAW81014.1"/>
    </source>
</evidence>
<reference evidence="1" key="1">
    <citation type="submission" date="2018-06" db="EMBL/GenBank/DDBJ databases">
        <authorList>
            <person name="Zhirakovskaya E."/>
        </authorList>
    </citation>
    <scope>NUCLEOTIDE SEQUENCE</scope>
</reference>
<dbReference type="InterPro" id="IPR011990">
    <property type="entry name" value="TPR-like_helical_dom_sf"/>
</dbReference>
<accession>A0A3B0ZIB2</accession>
<dbReference type="PANTHER" id="PTHR44998">
    <property type="match status" value="1"/>
</dbReference>
<dbReference type="Pfam" id="PF14559">
    <property type="entry name" value="TPR_19"/>
    <property type="match status" value="1"/>
</dbReference>
<name>A0A3B0ZIB2_9ZZZZ</name>
<sequence>MAARMKGNKLADIFRQAAAAHQEQRFGDAQAGYKKILKRAPDDTDVLHLLGQSLIQEGRPEQAIRWLEKAVATGSADADACYDLGLAHRKAGNIAEAVCAYRGALEIQPDMLNAHLSLV</sequence>
<dbReference type="PROSITE" id="PS50005">
    <property type="entry name" value="TPR"/>
    <property type="match status" value="1"/>
</dbReference>
<dbReference type="SMART" id="SM00028">
    <property type="entry name" value="TPR"/>
    <property type="match status" value="3"/>
</dbReference>